<dbReference type="Pfam" id="PF03306">
    <property type="entry name" value="AAL_decarboxy"/>
    <property type="match status" value="1"/>
</dbReference>
<dbReference type="AlphaFoldDB" id="B3EJ86"/>
<dbReference type="PIRSF" id="PIRSF001332">
    <property type="entry name" value="Acetolac_decarb"/>
    <property type="match status" value="1"/>
</dbReference>
<dbReference type="NCBIfam" id="TIGR01252">
    <property type="entry name" value="acetolac_decarb"/>
    <property type="match status" value="1"/>
</dbReference>
<comment type="similarity">
    <text evidence="3 9">Belongs to the alpha-acetolactate decarboxylase family.</text>
</comment>
<evidence type="ECO:0000256" key="5">
    <source>
        <dbReference type="ARBA" id="ARBA00020164"/>
    </source>
</evidence>
<dbReference type="CDD" id="cd17299">
    <property type="entry name" value="acetolactate_decarboxylase"/>
    <property type="match status" value="1"/>
</dbReference>
<dbReference type="PANTHER" id="PTHR35524:SF1">
    <property type="entry name" value="ALPHA-ACETOLACTATE DECARBOXYLASE"/>
    <property type="match status" value="1"/>
</dbReference>
<evidence type="ECO:0000256" key="6">
    <source>
        <dbReference type="ARBA" id="ARBA00022793"/>
    </source>
</evidence>
<comment type="catalytic activity">
    <reaction evidence="1 9">
        <text>(2S)-2-acetolactate + H(+) = (R)-acetoin + CO2</text>
        <dbReference type="Rhea" id="RHEA:21580"/>
        <dbReference type="ChEBI" id="CHEBI:15378"/>
        <dbReference type="ChEBI" id="CHEBI:15686"/>
        <dbReference type="ChEBI" id="CHEBI:16526"/>
        <dbReference type="ChEBI" id="CHEBI:58476"/>
        <dbReference type="EC" id="4.1.1.5"/>
    </reaction>
</comment>
<evidence type="ECO:0000256" key="9">
    <source>
        <dbReference type="PIRNR" id="PIRNR001332"/>
    </source>
</evidence>
<evidence type="ECO:0000256" key="1">
    <source>
        <dbReference type="ARBA" id="ARBA00001784"/>
    </source>
</evidence>
<evidence type="ECO:0000256" key="2">
    <source>
        <dbReference type="ARBA" id="ARBA00005170"/>
    </source>
</evidence>
<dbReference type="SUPFAM" id="SSF117856">
    <property type="entry name" value="AF0104/ALDC/Ptd012-like"/>
    <property type="match status" value="1"/>
</dbReference>
<gene>
    <name evidence="10" type="ordered locus">Cphamn1_1357</name>
</gene>
<dbReference type="UniPathway" id="UPA00626">
    <property type="reaction ID" value="UER00678"/>
</dbReference>
<dbReference type="STRING" id="331678.Cphamn1_1357"/>
<sequence>MNSENPFVHFLHNLHLHRNQPHGRHASIEEHDHHGAYEIFQVSTVNALIEGLYDGEISYGELRKHGDFGIGTFNALDGEMIAFDGKFFQIKGDGNVNTVSDDQKTPFAVVQFFKPNLSVEITEEKTFEELTRQCDALLQGKNCFYTIRVNGFFKSMKTRSVHRQHRPYKPLNEITRTQMEFEFTDIEGTIAGFCFPDFTKGLNVPGYHLHFLSHDRKSGGHILDCTMNSGKLSIDHTSNFHMELPQNKEFLEADLGKDTRKAVDEAEK</sequence>
<dbReference type="GO" id="GO:0047605">
    <property type="term" value="F:acetolactate decarboxylase activity"/>
    <property type="evidence" value="ECO:0007669"/>
    <property type="project" value="UniProtKB-UniRule"/>
</dbReference>
<dbReference type="InterPro" id="IPR005128">
    <property type="entry name" value="Acetolactate_a_deCO2ase"/>
</dbReference>
<evidence type="ECO:0000313" key="10">
    <source>
        <dbReference type="EMBL" id="ACE04286.1"/>
    </source>
</evidence>
<keyword evidence="8 9" id="KW-0456">Lyase</keyword>
<reference evidence="10" key="1">
    <citation type="submission" date="2008-06" db="EMBL/GenBank/DDBJ databases">
        <title>Complete sequence of Chlorobium phaeobacteroides BS1.</title>
        <authorList>
            <consortium name="US DOE Joint Genome Institute"/>
            <person name="Lucas S."/>
            <person name="Copeland A."/>
            <person name="Lapidus A."/>
            <person name="Glavina del Rio T."/>
            <person name="Dalin E."/>
            <person name="Tice H."/>
            <person name="Bruce D."/>
            <person name="Goodwin L."/>
            <person name="Pitluck S."/>
            <person name="Schmutz J."/>
            <person name="Larimer F."/>
            <person name="Land M."/>
            <person name="Hauser L."/>
            <person name="Kyrpides N."/>
            <person name="Ovchinnikova G."/>
            <person name="Li T."/>
            <person name="Liu Z."/>
            <person name="Zhao F."/>
            <person name="Overmann J."/>
            <person name="Bryant D.A."/>
            <person name="Richardson P."/>
        </authorList>
    </citation>
    <scope>NUCLEOTIDE SEQUENCE [LARGE SCALE GENOMIC DNA]</scope>
    <source>
        <strain evidence="10">BS1</strain>
    </source>
</reference>
<evidence type="ECO:0000256" key="3">
    <source>
        <dbReference type="ARBA" id="ARBA00007106"/>
    </source>
</evidence>
<dbReference type="OrthoDB" id="8612680at2"/>
<dbReference type="PANTHER" id="PTHR35524">
    <property type="entry name" value="ALPHA-ACETOLACTATE DECARBOXYLASE"/>
    <property type="match status" value="1"/>
</dbReference>
<dbReference type="Gene3D" id="3.30.1330.80">
    <property type="entry name" value="Hypothetical protein, similar to alpha- acetolactate decarboxylase, domain 2"/>
    <property type="match status" value="2"/>
</dbReference>
<evidence type="ECO:0000256" key="8">
    <source>
        <dbReference type="ARBA" id="ARBA00023239"/>
    </source>
</evidence>
<dbReference type="KEGG" id="cpb:Cphamn1_1357"/>
<dbReference type="GO" id="GO:0045151">
    <property type="term" value="P:acetoin biosynthetic process"/>
    <property type="evidence" value="ECO:0007669"/>
    <property type="project" value="UniProtKB-UniRule"/>
</dbReference>
<evidence type="ECO:0000256" key="4">
    <source>
        <dbReference type="ARBA" id="ARBA00013204"/>
    </source>
</evidence>
<keyword evidence="6 9" id="KW-0210">Decarboxylase</keyword>
<accession>B3EJ86</accession>
<dbReference type="EC" id="4.1.1.5" evidence="4 9"/>
<dbReference type="EMBL" id="CP001101">
    <property type="protein sequence ID" value="ACE04286.1"/>
    <property type="molecule type" value="Genomic_DNA"/>
</dbReference>
<evidence type="ECO:0000256" key="7">
    <source>
        <dbReference type="ARBA" id="ARBA00023061"/>
    </source>
</evidence>
<organism evidence="10">
    <name type="scientific">Chlorobium phaeobacteroides (strain BS1)</name>
    <dbReference type="NCBI Taxonomy" id="331678"/>
    <lineage>
        <taxon>Bacteria</taxon>
        <taxon>Pseudomonadati</taxon>
        <taxon>Chlorobiota</taxon>
        <taxon>Chlorobiia</taxon>
        <taxon>Chlorobiales</taxon>
        <taxon>Chlorobiaceae</taxon>
        <taxon>Chlorobium/Pelodictyon group</taxon>
        <taxon>Chlorobium</taxon>
    </lineage>
</organism>
<proteinExistence type="inferred from homology"/>
<name>B3EJ86_CHLPB</name>
<dbReference type="HOGENOM" id="CLU_072561_0_0_10"/>
<comment type="pathway">
    <text evidence="2 9">Polyol metabolism; (R,R)-butane-2,3-diol biosynthesis; (R,R)-butane-2,3-diol from pyruvate: step 2/3.</text>
</comment>
<keyword evidence="7 9" id="KW-0005">Acetoin biosynthesis</keyword>
<protein>
    <recommendedName>
        <fullName evidence="5 9">Alpha-acetolactate decarboxylase</fullName>
        <ecNumber evidence="4 9">4.1.1.5</ecNumber>
    </recommendedName>
</protein>
<dbReference type="eggNOG" id="COG3527">
    <property type="taxonomic scope" value="Bacteria"/>
</dbReference>